<dbReference type="EMBL" id="CP036261">
    <property type="protein sequence ID" value="QDS87764.1"/>
    <property type="molecule type" value="Genomic_DNA"/>
</dbReference>
<dbReference type="Gene3D" id="3.40.50.410">
    <property type="entry name" value="von Willebrand factor, type A domain"/>
    <property type="match status" value="1"/>
</dbReference>
<dbReference type="OrthoDB" id="9781333at2"/>
<keyword evidence="4 6" id="KW-0472">Membrane</keyword>
<keyword evidence="1" id="KW-1003">Cell membrane</keyword>
<keyword evidence="2 6" id="KW-0812">Transmembrane</keyword>
<proteinExistence type="predicted"/>
<accession>A0A517LYR6</accession>
<dbReference type="PROSITE" id="PS50234">
    <property type="entry name" value="VWFA"/>
    <property type="match status" value="1"/>
</dbReference>
<feature type="compositionally biased region" description="Acidic residues" evidence="5">
    <location>
        <begin position="986"/>
        <end position="997"/>
    </location>
</feature>
<feature type="transmembrane region" description="Helical" evidence="6">
    <location>
        <begin position="12"/>
        <end position="29"/>
    </location>
</feature>
<feature type="region of interest" description="Disordered" evidence="5">
    <location>
        <begin position="1115"/>
        <end position="1154"/>
    </location>
</feature>
<dbReference type="KEGG" id="ruv:EC9_19460"/>
<feature type="compositionally biased region" description="Acidic residues" evidence="5">
    <location>
        <begin position="403"/>
        <end position="414"/>
    </location>
</feature>
<feature type="region of interest" description="Disordered" evidence="5">
    <location>
        <begin position="692"/>
        <end position="711"/>
    </location>
</feature>
<evidence type="ECO:0000256" key="3">
    <source>
        <dbReference type="ARBA" id="ARBA00022989"/>
    </source>
</evidence>
<organism evidence="8 9">
    <name type="scientific">Rosistilla ulvae</name>
    <dbReference type="NCBI Taxonomy" id="1930277"/>
    <lineage>
        <taxon>Bacteria</taxon>
        <taxon>Pseudomonadati</taxon>
        <taxon>Planctomycetota</taxon>
        <taxon>Planctomycetia</taxon>
        <taxon>Pirellulales</taxon>
        <taxon>Pirellulaceae</taxon>
        <taxon>Rosistilla</taxon>
    </lineage>
</organism>
<feature type="region of interest" description="Disordered" evidence="5">
    <location>
        <begin position="398"/>
        <end position="420"/>
    </location>
</feature>
<feature type="compositionally biased region" description="Basic and acidic residues" evidence="5">
    <location>
        <begin position="998"/>
        <end position="1028"/>
    </location>
</feature>
<name>A0A517LYR6_9BACT</name>
<evidence type="ECO:0000313" key="8">
    <source>
        <dbReference type="EMBL" id="QDS87764.1"/>
    </source>
</evidence>
<dbReference type="PANTHER" id="PTHR22550:SF5">
    <property type="entry name" value="LEUCINE ZIPPER PROTEIN 4"/>
    <property type="match status" value="1"/>
</dbReference>
<dbReference type="SMART" id="SM00327">
    <property type="entry name" value="VWA"/>
    <property type="match status" value="1"/>
</dbReference>
<keyword evidence="3 6" id="KW-1133">Transmembrane helix</keyword>
<evidence type="ECO:0000256" key="1">
    <source>
        <dbReference type="ARBA" id="ARBA00022475"/>
    </source>
</evidence>
<feature type="compositionally biased region" description="Low complexity" evidence="5">
    <location>
        <begin position="1199"/>
        <end position="1215"/>
    </location>
</feature>
<dbReference type="SUPFAM" id="SSF53300">
    <property type="entry name" value="vWA-like"/>
    <property type="match status" value="1"/>
</dbReference>
<feature type="compositionally biased region" description="Basic and acidic residues" evidence="5">
    <location>
        <begin position="1245"/>
        <end position="1271"/>
    </location>
</feature>
<dbReference type="Proteomes" id="UP000319557">
    <property type="component" value="Chromosome"/>
</dbReference>
<evidence type="ECO:0000256" key="2">
    <source>
        <dbReference type="ARBA" id="ARBA00022692"/>
    </source>
</evidence>
<gene>
    <name evidence="8" type="ORF">EC9_19460</name>
</gene>
<dbReference type="InterPro" id="IPR002035">
    <property type="entry name" value="VWF_A"/>
</dbReference>
<dbReference type="InterPro" id="IPR050768">
    <property type="entry name" value="UPF0353/GerABKA_families"/>
</dbReference>
<dbReference type="InterPro" id="IPR036465">
    <property type="entry name" value="vWFA_dom_sf"/>
</dbReference>
<evidence type="ECO:0000313" key="9">
    <source>
        <dbReference type="Proteomes" id="UP000319557"/>
    </source>
</evidence>
<feature type="compositionally biased region" description="Basic and acidic residues" evidence="5">
    <location>
        <begin position="1183"/>
        <end position="1192"/>
    </location>
</feature>
<evidence type="ECO:0000256" key="5">
    <source>
        <dbReference type="SAM" id="MobiDB-lite"/>
    </source>
</evidence>
<feature type="transmembrane region" description="Helical" evidence="6">
    <location>
        <begin position="55"/>
        <end position="77"/>
    </location>
</feature>
<keyword evidence="9" id="KW-1185">Reference proteome</keyword>
<sequence>MLSDFRFANPQWSAAIWIVLAAVAVLLWLDQRRGDVLSRMLSPAMQSRLVRRPSLLRRWASIGCLGLAGLSVVVALMRPQWGLHYVETPRVGAQVMVCLDVSKSMLAEDTAPNRLERAKAELADLLTYLDGDQVGLIAFAGRASVLCPLTPDFGFFKLILEGAGPNSVGRGGTRLEEPIRKAIEGFRSESDVSRLLVLITDGEDHDSHPLDAAKAAAERGIKILAIGLGDESGSEIRITDPKTGVQETVRDANGDTVVTRLDGQTLRDMALATQGAYIPAGTGVLNLQSIYEAHIAPLVRGQLDDRGRAVRNEAFQWALLSALIFLLAGTVLAGGSAAASQTLDLPSLPAGQKAAAAIALLVVGTCMTVPASAAEDTQSADDRAVAAQLSTDDSAAAAVEASSDSDGEAEDSLEDRDPRSLYNEGIEKIKSDFDGAERLLVAARRGAGIDGELRFRATYNMGWVEIGRADELLEDKPAESLRHLESAADWFRMAIGLRDDDMQARHNLEVVLRRILELRDRLANQDDRDVTQRIDALIEAQRAVVGSAVALVQRISAIDDPNATDAFRNEFRQLAVEQRKQLADAQSLTEVAREELDVIDGKPEADRTDEQKLRAAQLNNVLHYVNRANQRMGGARSQMRLRQAERAFRRSASALEELKRARDQLRQPVEVLDQILTDATTAAQGTALLAADGERGSAKSPLPEASPTTPAWLNQEYLRERQQSVSERTTELYQRLKAGADQHAAASPDQDAAADDETAAFMESLREALPSLEAGDRAMGQAVKDLDTPDYRAALDQQRLGIEKLSDARERFLDLRGLIELTYATQTQIAAMLDPSASLPEPPKDLTEEPPALTEADIAQRQTLVEPLQTRNRTRLDRLSELIAKQQQTLSAAANADPATPPTDDAPDPAAELQRFELAAELAGKAKAEMTKVLGTLAEVTAEEAEVPAAESKQEAKESEEPAEPKEEPKEAAESKESKEPKESVEPSESESEDVEKEADKEAEAEKPEPKKTELKEAESEDPEKADADEAAVEPQPAVSEPFALPSGHAQAAVEHLEALRRLFFSVVEHLREAAMQQAQLNDETQQIAGLQDDPAAMRQLGPISLEQAELSNKAQQIADALNKQAEQSPESPAGHQLSPQQTEEFEQAGQRYREAAGLVTAGMQSMQAVGDALTEADPQVEAAREHQDEALTKLVEALQLLQPPQSDPNDQPQDSGEDQQEQQPQESDQGEQPQMDSSSFLQAVRDREAQRRRDQERSRRLTREPVAKDW</sequence>
<feature type="compositionally biased region" description="Low complexity" evidence="5">
    <location>
        <begin position="1222"/>
        <end position="1235"/>
    </location>
</feature>
<dbReference type="PANTHER" id="PTHR22550">
    <property type="entry name" value="SPORE GERMINATION PROTEIN"/>
    <property type="match status" value="1"/>
</dbReference>
<feature type="domain" description="VWFA" evidence="7">
    <location>
        <begin position="94"/>
        <end position="275"/>
    </location>
</feature>
<feature type="region of interest" description="Disordered" evidence="5">
    <location>
        <begin position="942"/>
        <end position="1049"/>
    </location>
</feature>
<dbReference type="AlphaFoldDB" id="A0A517LYR6"/>
<evidence type="ECO:0000256" key="4">
    <source>
        <dbReference type="ARBA" id="ARBA00023136"/>
    </source>
</evidence>
<feature type="compositionally biased region" description="Basic and acidic residues" evidence="5">
    <location>
        <begin position="952"/>
        <end position="985"/>
    </location>
</feature>
<dbReference type="RefSeq" id="WP_145344342.1">
    <property type="nucleotide sequence ID" value="NZ_CP036261.1"/>
</dbReference>
<reference evidence="8 9" key="1">
    <citation type="submission" date="2019-02" db="EMBL/GenBank/DDBJ databases">
        <title>Deep-cultivation of Planctomycetes and their phenomic and genomic characterization uncovers novel biology.</title>
        <authorList>
            <person name="Wiegand S."/>
            <person name="Jogler M."/>
            <person name="Boedeker C."/>
            <person name="Pinto D."/>
            <person name="Vollmers J."/>
            <person name="Rivas-Marin E."/>
            <person name="Kohn T."/>
            <person name="Peeters S.H."/>
            <person name="Heuer A."/>
            <person name="Rast P."/>
            <person name="Oberbeckmann S."/>
            <person name="Bunk B."/>
            <person name="Jeske O."/>
            <person name="Meyerdierks A."/>
            <person name="Storesund J.E."/>
            <person name="Kallscheuer N."/>
            <person name="Luecker S."/>
            <person name="Lage O.M."/>
            <person name="Pohl T."/>
            <person name="Merkel B.J."/>
            <person name="Hornburger P."/>
            <person name="Mueller R.-W."/>
            <person name="Bruemmer F."/>
            <person name="Labrenz M."/>
            <person name="Spormann A.M."/>
            <person name="Op den Camp H."/>
            <person name="Overmann J."/>
            <person name="Amann R."/>
            <person name="Jetten M.S.M."/>
            <person name="Mascher T."/>
            <person name="Medema M.H."/>
            <person name="Devos D.P."/>
            <person name="Kaster A.-K."/>
            <person name="Ovreas L."/>
            <person name="Rohde M."/>
            <person name="Galperin M.Y."/>
            <person name="Jogler C."/>
        </authorList>
    </citation>
    <scope>NUCLEOTIDE SEQUENCE [LARGE SCALE GENOMIC DNA]</scope>
    <source>
        <strain evidence="8 9">EC9</strain>
    </source>
</reference>
<dbReference type="Pfam" id="PF13519">
    <property type="entry name" value="VWA_2"/>
    <property type="match status" value="1"/>
</dbReference>
<protein>
    <submittedName>
        <fullName evidence="8">von Willebrand factor type A domain protein</fullName>
    </submittedName>
</protein>
<evidence type="ECO:0000259" key="7">
    <source>
        <dbReference type="PROSITE" id="PS50234"/>
    </source>
</evidence>
<feature type="region of interest" description="Disordered" evidence="5">
    <location>
        <begin position="889"/>
        <end position="909"/>
    </location>
</feature>
<feature type="region of interest" description="Disordered" evidence="5">
    <location>
        <begin position="1170"/>
        <end position="1271"/>
    </location>
</feature>
<evidence type="ECO:0000256" key="6">
    <source>
        <dbReference type="SAM" id="Phobius"/>
    </source>
</evidence>